<proteinExistence type="predicted"/>
<comment type="caution">
    <text evidence="2">The sequence shown here is derived from an EMBL/GenBank/DDBJ whole genome shotgun (WGS) entry which is preliminary data.</text>
</comment>
<keyword evidence="1" id="KW-0812">Transmembrane</keyword>
<evidence type="ECO:0000313" key="2">
    <source>
        <dbReference type="EMBL" id="MFC3578220.1"/>
    </source>
</evidence>
<dbReference type="RefSeq" id="WP_310773640.1">
    <property type="nucleotide sequence ID" value="NZ_JBHRWR010000046.1"/>
</dbReference>
<feature type="transmembrane region" description="Helical" evidence="1">
    <location>
        <begin position="6"/>
        <end position="26"/>
    </location>
</feature>
<protein>
    <submittedName>
        <fullName evidence="2">Uncharacterized protein</fullName>
    </submittedName>
</protein>
<reference evidence="3" key="1">
    <citation type="journal article" date="2019" name="Int. J. Syst. Evol. Microbiol.">
        <title>The Global Catalogue of Microorganisms (GCM) 10K type strain sequencing project: providing services to taxonomists for standard genome sequencing and annotation.</title>
        <authorList>
            <consortium name="The Broad Institute Genomics Platform"/>
            <consortium name="The Broad Institute Genome Sequencing Center for Infectious Disease"/>
            <person name="Wu L."/>
            <person name="Ma J."/>
        </authorList>
    </citation>
    <scope>NUCLEOTIDE SEQUENCE [LARGE SCALE GENOMIC DNA]</scope>
    <source>
        <strain evidence="3">CGMCC 4.7035</strain>
    </source>
</reference>
<keyword evidence="1" id="KW-1133">Transmembrane helix</keyword>
<dbReference type="EMBL" id="JBHRWR010000046">
    <property type="protein sequence ID" value="MFC3578220.1"/>
    <property type="molecule type" value="Genomic_DNA"/>
</dbReference>
<dbReference type="Proteomes" id="UP001595701">
    <property type="component" value="Unassembled WGS sequence"/>
</dbReference>
<organism evidence="2 3">
    <name type="scientific">Streptomyces yaanensis</name>
    <dbReference type="NCBI Taxonomy" id="1142239"/>
    <lineage>
        <taxon>Bacteria</taxon>
        <taxon>Bacillati</taxon>
        <taxon>Actinomycetota</taxon>
        <taxon>Actinomycetes</taxon>
        <taxon>Kitasatosporales</taxon>
        <taxon>Streptomycetaceae</taxon>
        <taxon>Streptomyces</taxon>
    </lineage>
</organism>
<keyword evidence="3" id="KW-1185">Reference proteome</keyword>
<name>A0ABV7SQ53_9ACTN</name>
<accession>A0ABV7SQ53</accession>
<evidence type="ECO:0000313" key="3">
    <source>
        <dbReference type="Proteomes" id="UP001595701"/>
    </source>
</evidence>
<keyword evidence="1" id="KW-0472">Membrane</keyword>
<evidence type="ECO:0000256" key="1">
    <source>
        <dbReference type="SAM" id="Phobius"/>
    </source>
</evidence>
<gene>
    <name evidence="2" type="ORF">ACFOZ0_34185</name>
</gene>
<sequence length="45" mass="4787">MGEILVAVATKMGIALAEAIILRLVWHVWSVSARTLRTVAVPATA</sequence>